<evidence type="ECO:0000256" key="1">
    <source>
        <dbReference type="SAM" id="Phobius"/>
    </source>
</evidence>
<comment type="caution">
    <text evidence="2">The sequence shown here is derived from an EMBL/GenBank/DDBJ whole genome shotgun (WGS) entry which is preliminary data.</text>
</comment>
<dbReference type="AlphaFoldDB" id="A0A2N2F2N9"/>
<dbReference type="EMBL" id="PHAO01000001">
    <property type="protein sequence ID" value="PKN02452.1"/>
    <property type="molecule type" value="Genomic_DNA"/>
</dbReference>
<keyword evidence="1" id="KW-1133">Transmembrane helix</keyword>
<sequence length="268" mass="30057">MENINESISTPPEQVIPQEVKPKTDKKSLILVLIIVVLFVLLLITGGLFAYKSGLLNNILNIQQQEDEDIEEEQLEDETSIMKTTFEGETISALVPDGWTVEEYYDGEGTESLVAGVTYEGFTGLKIKNGTKEVFSVRAVSGIGVIGCPMYAKFADYNPTHLADNQAMANEIDETMNITDYTTAQYVEFKWLDKTFRRIGTGYFYDDVPNNAFFEAPCMQGIVTFTGFKFVDSFGYESNAYFFGAVENVTEDELLMVDEILESMKLVN</sequence>
<keyword evidence="1" id="KW-0472">Membrane</keyword>
<protein>
    <submittedName>
        <fullName evidence="2">Uncharacterized protein</fullName>
    </submittedName>
</protein>
<organism evidence="2 3">
    <name type="scientific">Candidatus Dojkabacteria bacterium HGW-Dojkabacteria-1</name>
    <dbReference type="NCBI Taxonomy" id="2013761"/>
    <lineage>
        <taxon>Bacteria</taxon>
        <taxon>Candidatus Dojkabacteria</taxon>
    </lineage>
</organism>
<keyword evidence="1" id="KW-0812">Transmembrane</keyword>
<evidence type="ECO:0000313" key="2">
    <source>
        <dbReference type="EMBL" id="PKN02452.1"/>
    </source>
</evidence>
<dbReference type="Proteomes" id="UP000233417">
    <property type="component" value="Unassembled WGS sequence"/>
</dbReference>
<feature type="transmembrane region" description="Helical" evidence="1">
    <location>
        <begin position="29"/>
        <end position="51"/>
    </location>
</feature>
<reference evidence="2 3" key="1">
    <citation type="journal article" date="2017" name="ISME J.">
        <title>Potential for microbial H2 and metal transformations associated with novel bacteria and archaea in deep terrestrial subsurface sediments.</title>
        <authorList>
            <person name="Hernsdorf A.W."/>
            <person name="Amano Y."/>
            <person name="Miyakawa K."/>
            <person name="Ise K."/>
            <person name="Suzuki Y."/>
            <person name="Anantharaman K."/>
            <person name="Probst A."/>
            <person name="Burstein D."/>
            <person name="Thomas B.C."/>
            <person name="Banfield J.F."/>
        </authorList>
    </citation>
    <scope>NUCLEOTIDE SEQUENCE [LARGE SCALE GENOMIC DNA]</scope>
    <source>
        <strain evidence="2">HGW-Dojkabacteria-1</strain>
    </source>
</reference>
<evidence type="ECO:0000313" key="3">
    <source>
        <dbReference type="Proteomes" id="UP000233417"/>
    </source>
</evidence>
<name>A0A2N2F2N9_9BACT</name>
<accession>A0A2N2F2N9</accession>
<gene>
    <name evidence="2" type="ORF">CVU76_00195</name>
</gene>
<proteinExistence type="predicted"/>